<name>A0A7X0SJQ1_9CLOT</name>
<dbReference type="Pfam" id="PF02687">
    <property type="entry name" value="FtsX"/>
    <property type="match status" value="2"/>
</dbReference>
<gene>
    <name evidence="9" type="ORF">H7E68_18735</name>
</gene>
<feature type="domain" description="ABC3 transporter permease C-terminal" evidence="7">
    <location>
        <begin position="284"/>
        <end position="396"/>
    </location>
</feature>
<feature type="transmembrane region" description="Helical" evidence="6">
    <location>
        <begin position="329"/>
        <end position="356"/>
    </location>
</feature>
<accession>A0A7X0SJQ1</accession>
<dbReference type="PANTHER" id="PTHR30287">
    <property type="entry name" value="MEMBRANE COMPONENT OF PREDICTED ABC SUPERFAMILY METABOLITE UPTAKE TRANSPORTER"/>
    <property type="match status" value="1"/>
</dbReference>
<comment type="caution">
    <text evidence="9">The sequence shown here is derived from an EMBL/GenBank/DDBJ whole genome shotgun (WGS) entry which is preliminary data.</text>
</comment>
<evidence type="ECO:0000256" key="6">
    <source>
        <dbReference type="SAM" id="Phobius"/>
    </source>
</evidence>
<feature type="transmembrane region" description="Helical" evidence="6">
    <location>
        <begin position="777"/>
        <end position="797"/>
    </location>
</feature>
<protein>
    <submittedName>
        <fullName evidence="9">ABC transporter permease</fullName>
    </submittedName>
</protein>
<evidence type="ECO:0000256" key="1">
    <source>
        <dbReference type="ARBA" id="ARBA00004651"/>
    </source>
</evidence>
<evidence type="ECO:0000313" key="10">
    <source>
        <dbReference type="Proteomes" id="UP000585258"/>
    </source>
</evidence>
<sequence length="812" mass="91887">MKNALLKDTFREIKKSFGRFVSIFAIVTLGVAFFAGIKAAAPDMRITADKYYDDYNFMDLRLLSTLGFNEDDIDKIKKYENIEGIFPTSSMDVLTTINNNELVLKIHALPKNNLSNDNKDYINRPKIVEGRLPENPGECVIGKGDIREADVKIGSKLKITSGTNDDISKSFKIDEFQVVGIVETPYYLTFEKGTSNIGNGRVSNFIMISEKDMEIDCYKEVLITIKDAKKLNSFNKKYEDFILPSKNSLEDIGESKWYVLDRNSNYSFVDYDGSADRVSAIAQVFPLFFFLVAALVCLTTMTRMVDEQRINIGTLKALGYSKLAIASKYILYAAFASIGGSIAGIAIGFTVFPIVIVDAYSMLYTLPPVILKFDVLYASIATLSAVLITTLAAFLACNKELIEMPSLLMRPKAPKEGKRILLERIPFIWNRFNFSKKVTARNIFRYKKRFFMTVIGIAGCTALLLAGFGIKDSIEAIVEKQFGEVYKYNMTIGFDSNTDMQNQEEIIKEVSKNREITDYTSIKTKNVDVSSDEATEAVTIIVPKYKNKFNNFIDLKSRKNKEEVEIQEDGIILTEKAAKQLKVRIGDTIYIDKEENEKVPVKIRGISEQYVMNYVYMTDNLYEKIFKEEIKFNKMFAILADKSKESEDKLSKDILKESKVTSVSFNSLSENSFKETISSLNYVVLIMIISAGALAFVVLYNLTNVNISERIREIATIKVLGFYDNEVSAYVYRENFVLTFIGTLTGLGLGVLLHKFIMITAEPDNMMFGRNIDFMSFLYASILTLAFASIVNFVMYFKLKKTPMVESLKSVD</sequence>
<reference evidence="9 10" key="1">
    <citation type="submission" date="2020-08" db="EMBL/GenBank/DDBJ databases">
        <title>Clostridia isolated from Swiss meat.</title>
        <authorList>
            <person name="Wambui J."/>
            <person name="Stevens M.J.A."/>
            <person name="Stephan R."/>
        </authorList>
    </citation>
    <scope>NUCLEOTIDE SEQUENCE [LARGE SCALE GENOMIC DNA]</scope>
    <source>
        <strain evidence="9 10">CM001</strain>
    </source>
</reference>
<evidence type="ECO:0000256" key="2">
    <source>
        <dbReference type="ARBA" id="ARBA00022475"/>
    </source>
</evidence>
<dbReference type="Proteomes" id="UP000585258">
    <property type="component" value="Unassembled WGS sequence"/>
</dbReference>
<feature type="transmembrane region" description="Helical" evidence="6">
    <location>
        <begin position="376"/>
        <end position="397"/>
    </location>
</feature>
<dbReference type="RefSeq" id="WP_185165695.1">
    <property type="nucleotide sequence ID" value="NZ_JACKWY010000019.1"/>
</dbReference>
<keyword evidence="2" id="KW-1003">Cell membrane</keyword>
<feature type="transmembrane region" description="Helical" evidence="6">
    <location>
        <begin position="736"/>
        <end position="757"/>
    </location>
</feature>
<evidence type="ECO:0000313" key="9">
    <source>
        <dbReference type="EMBL" id="MBB6716726.1"/>
    </source>
</evidence>
<evidence type="ECO:0000256" key="4">
    <source>
        <dbReference type="ARBA" id="ARBA00022989"/>
    </source>
</evidence>
<keyword evidence="3 6" id="KW-0812">Transmembrane</keyword>
<dbReference type="AlphaFoldDB" id="A0A7X0SJQ1"/>
<dbReference type="InterPro" id="IPR038766">
    <property type="entry name" value="Membrane_comp_ABC_pdt"/>
</dbReference>
<proteinExistence type="predicted"/>
<comment type="subcellular location">
    <subcellularLocation>
        <location evidence="1">Cell membrane</location>
        <topology evidence="1">Multi-pass membrane protein</topology>
    </subcellularLocation>
</comment>
<feature type="transmembrane region" description="Helical" evidence="6">
    <location>
        <begin position="280"/>
        <end position="301"/>
    </location>
</feature>
<evidence type="ECO:0000259" key="8">
    <source>
        <dbReference type="Pfam" id="PF12704"/>
    </source>
</evidence>
<evidence type="ECO:0000259" key="7">
    <source>
        <dbReference type="Pfam" id="PF02687"/>
    </source>
</evidence>
<dbReference type="EMBL" id="JACKWY010000019">
    <property type="protein sequence ID" value="MBB6716726.1"/>
    <property type="molecule type" value="Genomic_DNA"/>
</dbReference>
<keyword evidence="4 6" id="KW-1133">Transmembrane helix</keyword>
<organism evidence="9 10">
    <name type="scientific">Clostridium gasigenes</name>
    <dbReference type="NCBI Taxonomy" id="94869"/>
    <lineage>
        <taxon>Bacteria</taxon>
        <taxon>Bacillati</taxon>
        <taxon>Bacillota</taxon>
        <taxon>Clostridia</taxon>
        <taxon>Eubacteriales</taxon>
        <taxon>Clostridiaceae</taxon>
        <taxon>Clostridium</taxon>
    </lineage>
</organism>
<feature type="transmembrane region" description="Helical" evidence="6">
    <location>
        <begin position="20"/>
        <end position="41"/>
    </location>
</feature>
<evidence type="ECO:0000256" key="5">
    <source>
        <dbReference type="ARBA" id="ARBA00023136"/>
    </source>
</evidence>
<dbReference type="Pfam" id="PF12704">
    <property type="entry name" value="MacB_PCD"/>
    <property type="match status" value="1"/>
</dbReference>
<feature type="transmembrane region" description="Helical" evidence="6">
    <location>
        <begin position="680"/>
        <end position="702"/>
    </location>
</feature>
<feature type="domain" description="MacB-like periplasmic core" evidence="8">
    <location>
        <begin position="454"/>
        <end position="626"/>
    </location>
</feature>
<dbReference type="GO" id="GO:0005886">
    <property type="term" value="C:plasma membrane"/>
    <property type="evidence" value="ECO:0007669"/>
    <property type="project" value="UniProtKB-SubCell"/>
</dbReference>
<feature type="transmembrane region" description="Helical" evidence="6">
    <location>
        <begin position="450"/>
        <end position="470"/>
    </location>
</feature>
<dbReference type="PANTHER" id="PTHR30287:SF1">
    <property type="entry name" value="INNER MEMBRANE PROTEIN"/>
    <property type="match status" value="1"/>
</dbReference>
<dbReference type="InterPro" id="IPR025857">
    <property type="entry name" value="MacB_PCD"/>
</dbReference>
<evidence type="ECO:0000256" key="3">
    <source>
        <dbReference type="ARBA" id="ARBA00022692"/>
    </source>
</evidence>
<feature type="domain" description="ABC3 transporter permease C-terminal" evidence="7">
    <location>
        <begin position="686"/>
        <end position="803"/>
    </location>
</feature>
<keyword evidence="5 6" id="KW-0472">Membrane</keyword>
<dbReference type="InterPro" id="IPR003838">
    <property type="entry name" value="ABC3_permease_C"/>
</dbReference>